<feature type="domain" description="DUF7507" evidence="5">
    <location>
        <begin position="1461"/>
        <end position="1523"/>
    </location>
</feature>
<keyword evidence="2" id="KW-0812">Transmembrane</keyword>
<feature type="domain" description="DUF11" evidence="4">
    <location>
        <begin position="965"/>
        <end position="1038"/>
    </location>
</feature>
<feature type="signal peptide" evidence="3">
    <location>
        <begin position="1"/>
        <end position="31"/>
    </location>
</feature>
<dbReference type="InterPro" id="IPR047589">
    <property type="entry name" value="DUF11_rpt"/>
</dbReference>
<dbReference type="InterPro" id="IPR055354">
    <property type="entry name" value="DUF7507"/>
</dbReference>
<dbReference type="EMBL" id="JAAMOX010000001">
    <property type="protein sequence ID" value="NIH52970.1"/>
    <property type="molecule type" value="Genomic_DNA"/>
</dbReference>
<feature type="transmembrane region" description="Helical" evidence="2">
    <location>
        <begin position="2029"/>
        <end position="2055"/>
    </location>
</feature>
<dbReference type="NCBIfam" id="TIGR01451">
    <property type="entry name" value="B_ant_repeat"/>
    <property type="match status" value="2"/>
</dbReference>
<evidence type="ECO:0000313" key="6">
    <source>
        <dbReference type="EMBL" id="NIH52970.1"/>
    </source>
</evidence>
<feature type="region of interest" description="Disordered" evidence="1">
    <location>
        <begin position="1411"/>
        <end position="1432"/>
    </location>
</feature>
<proteinExistence type="predicted"/>
<organism evidence="6 7">
    <name type="scientific">Lysinibacter cavernae</name>
    <dbReference type="NCBI Taxonomy" id="1640652"/>
    <lineage>
        <taxon>Bacteria</taxon>
        <taxon>Bacillati</taxon>
        <taxon>Actinomycetota</taxon>
        <taxon>Actinomycetes</taxon>
        <taxon>Micrococcales</taxon>
        <taxon>Microbacteriaceae</taxon>
        <taxon>Lysinibacter</taxon>
    </lineage>
</organism>
<dbReference type="PANTHER" id="PTHR34819">
    <property type="entry name" value="LARGE CYSTEINE-RICH PERIPLASMIC PROTEIN OMCB"/>
    <property type="match status" value="1"/>
</dbReference>
<dbReference type="InterPro" id="IPR013783">
    <property type="entry name" value="Ig-like_fold"/>
</dbReference>
<dbReference type="Proteomes" id="UP000541033">
    <property type="component" value="Unassembled WGS sequence"/>
</dbReference>
<feature type="chain" id="PRO_5031289360" evidence="3">
    <location>
        <begin position="32"/>
        <end position="2071"/>
    </location>
</feature>
<dbReference type="PANTHER" id="PTHR34819:SF5">
    <property type="entry name" value="CONSERVED REPEAT DOMAIN PROTEIN"/>
    <property type="match status" value="1"/>
</dbReference>
<dbReference type="Pfam" id="PF01345">
    <property type="entry name" value="DUF11"/>
    <property type="match status" value="1"/>
</dbReference>
<feature type="domain" description="DUF7507" evidence="5">
    <location>
        <begin position="1676"/>
        <end position="1752"/>
    </location>
</feature>
<keyword evidence="2" id="KW-0472">Membrane</keyword>
<sequence length="2071" mass="215412">MNNRRRPIRAILGVSLSLLLGMSVAVTPAAAEPVAEASWQLQLTRQSPSPQASGNKHTFRLQVSCSAVAAPTCDDGVIRIPWPASLSQSAEHFESVKHPNVASWQFVNNELVVTMIKGVPAGNTTAVEFSTRSLNYVTPNNTVAELNATITGSNAEAVSASAEVTLTAVGVLGVKKDNPGNVPNGSALPNDLPLRYNIRVCDNSADELGRLQLVNAKLTDLLPPGAEFVAASGNGLYNGTDRVTWEIGELNTAKHCTDEQYWVELRYPSGSFGTGKSVVNTARVEGNFLGETQPQVRESAVNHTFGAFTPVGAFCKSTGAGRINVAGSCDSDIPAPVAIGQAQSNDTPMSWRLRTQNTSSLSASWSLRDPMPCATNTTLNEFGQNQYNSNAPGTICSDPAVRVTSLQVTSAAALTALADGQIYYLNTDGERKTFKKVSTYDWAIQADDILAELVVDNVTLESMNSFSFVDLTLNGYLPSDRVADETAMNTADFSLVYLDGSAITSSQSAVVRAQSGLIAQTNKFALSGQLSIGADIMYMDDLSKPWTGGVVVADLFPAGITANQLRVASVMPGSSNTATKYGPNDYSYEFIDNYNGTGRTLFRLTVAKGVPLYAAGKDSTVLSNRAPVVAKIVPANGASFPNLGDTENIVRISAANDASFDSCVFNQRELTVPLTDDSDDWNGNGRVDNESICSAGTRMTSGLQASPLLNAVKEVKGNLDSSFVGFPGVGVADPGQPGAIDYRMTITNGGSVAANDAVFYDVFPRIGDTGVSNSQQSIDRNSQWGPELAGAVSVPAGWTVQYSTATNPCRPEVGDGSATWPVGCNSDWSATLPANPSTVTAIKLKPAGPISMGDRAIVSWSMTSPAKTPTRGEIAWNSVAYSATRADDGLKLLTSEPPKVGIVVAQSDLSLLKTVSPISAAPGEEVTYSITVAHDAIPTVDPDTGEVSYLDRTTKNPTTAVAPGRDVVVEDQVPDGLSIVPGSSRVTIGSVDEATGRWDVGTVQAGESFTFTFRALVTKVGLITNKAAITANSVPDVDSPAGTCDEDTQDHCASVSLETAEPSITLLKQVNANGRWLDADAKADGSFDAAGEFATVASGAGVSYRFVVTNTGLSTLTNVQVTDPQIGEYCTLPTFTLAPGASRTLTCTWSTGWGIGDHVNTAGVVATTPSGATLTDSNTAQVRVPQPKLGLLKTTNGADASLPGDADVPTLTEFENVTWTYLITNEGQEPVRNVTLGDDVELDAVFACTLGSTGRAFTLGASGGTIPVGDSVTCTTSADAVSTENAAMYPDGVYKNTGRVTGQGTISRAGASSIDPSHYLGRALAPSIEVEKRTNGELATAAADAVLIGLGEDVTWTYVVTNTGDTPLVDLRLLDDVEGAVTCPVTSLLPGASTTCTLEATDGAVRDDYENTATVSGQPADDAGDPISGESRVDDQDVSHYFGAESEISLSKFTQEQAVSDPTSSGPFVENGVDVTWTYVVTNSGNTTLQNIAVSDDMEGAIVCPNTELAPLASMTCELTGTALPGQYRNTGSVSADGPEKSVSDDDPSAYFGSVPAIDLVKKVNGNAVTTLDDPEWILTGESATFEYTVTNIGNVALNGISLADDIEGAVNCPATSLGIGESMDCTLDAVAVAGPYVNVATATGAGPDTVTSGGSIVAGKTVQADDSAHYEAVTPELSVVKRTNGADANDLGDTDVPAIQRGSDVTWTFTVKNEGDSVLIGLRVSDDLEGLAVCPTTELKPGESTECTITGSADTLGDYVNLGSVSAQPADNDGNAIQLDAVTDEDPSRYYGAEPVVSLEKSVSPAVGVVAGDTVTYSFEVLNDGNTVLDKVRVEDPLPGLGDIVCNANGVELDPANISLAPGERVQCSAPYTITQEDALGDALINSAVAHAESVVGDVNSTIAEVILDIERPEIAVEKRTNGKLATEAFAADTPLLNDGDDVTWTYAVTNTGNVTLVGIVVEDNIEGVVSCPIDYLEPGESVTCEKQGTATVGAYENTATVTGASPTGNDATPASDSSRYMGTALPLPLAVTGGQLTSVLLLALGLLLAGGMLRRQRNERTLMGSATPR</sequence>
<keyword evidence="7" id="KW-1185">Reference proteome</keyword>
<dbReference type="GO" id="GO:0005975">
    <property type="term" value="P:carbohydrate metabolic process"/>
    <property type="evidence" value="ECO:0007669"/>
    <property type="project" value="UniProtKB-ARBA"/>
</dbReference>
<keyword evidence="3" id="KW-0732">Signal</keyword>
<feature type="domain" description="DUF7507" evidence="5">
    <location>
        <begin position="1325"/>
        <end position="1421"/>
    </location>
</feature>
<feature type="domain" description="DUF7507" evidence="5">
    <location>
        <begin position="1796"/>
        <end position="1898"/>
    </location>
</feature>
<evidence type="ECO:0000256" key="2">
    <source>
        <dbReference type="SAM" id="Phobius"/>
    </source>
</evidence>
<evidence type="ECO:0000313" key="7">
    <source>
        <dbReference type="Proteomes" id="UP000541033"/>
    </source>
</evidence>
<dbReference type="InterPro" id="IPR051172">
    <property type="entry name" value="Chlamydia_OmcB"/>
</dbReference>
<comment type="caution">
    <text evidence="6">The sequence shown here is derived from an EMBL/GenBank/DDBJ whole genome shotgun (WGS) entry which is preliminary data.</text>
</comment>
<feature type="domain" description="DUF7507" evidence="5">
    <location>
        <begin position="1556"/>
        <end position="1649"/>
    </location>
</feature>
<keyword evidence="2" id="KW-1133">Transmembrane helix</keyword>
<evidence type="ECO:0000259" key="5">
    <source>
        <dbReference type="Pfam" id="PF24346"/>
    </source>
</evidence>
<evidence type="ECO:0000256" key="1">
    <source>
        <dbReference type="SAM" id="MobiDB-lite"/>
    </source>
</evidence>
<feature type="domain" description="DUF7507" evidence="5">
    <location>
        <begin position="1097"/>
        <end position="1176"/>
    </location>
</feature>
<evidence type="ECO:0000259" key="4">
    <source>
        <dbReference type="Pfam" id="PF01345"/>
    </source>
</evidence>
<feature type="domain" description="DUF7507" evidence="5">
    <location>
        <begin position="1914"/>
        <end position="2013"/>
    </location>
</feature>
<reference evidence="6 7" key="1">
    <citation type="submission" date="2020-02" db="EMBL/GenBank/DDBJ databases">
        <title>Sequencing the genomes of 1000 actinobacteria strains.</title>
        <authorList>
            <person name="Klenk H.-P."/>
        </authorList>
    </citation>
    <scope>NUCLEOTIDE SEQUENCE [LARGE SCALE GENOMIC DNA]</scope>
    <source>
        <strain evidence="6 7">DSM 27960</strain>
    </source>
</reference>
<protein>
    <submittedName>
        <fullName evidence="6">Putative repeat protein (TIGR01451 family)</fullName>
    </submittedName>
</protein>
<dbReference type="RefSeq" id="WP_167148206.1">
    <property type="nucleotide sequence ID" value="NZ_JAAMOX010000001.1"/>
</dbReference>
<accession>A0A7X5R036</accession>
<dbReference type="Pfam" id="PF24346">
    <property type="entry name" value="DUF7507"/>
    <property type="match status" value="7"/>
</dbReference>
<dbReference type="InterPro" id="IPR001434">
    <property type="entry name" value="OmcB-like_DUF11"/>
</dbReference>
<gene>
    <name evidence="6" type="ORF">FHX76_000838</name>
</gene>
<name>A0A7X5R036_9MICO</name>
<dbReference type="Gene3D" id="2.60.40.10">
    <property type="entry name" value="Immunoglobulins"/>
    <property type="match status" value="1"/>
</dbReference>
<evidence type="ECO:0000256" key="3">
    <source>
        <dbReference type="SAM" id="SignalP"/>
    </source>
</evidence>